<dbReference type="AlphaFoldDB" id="A0A9X4J5E2"/>
<evidence type="ECO:0000313" key="1">
    <source>
        <dbReference type="EMBL" id="MDE1359195.1"/>
    </source>
</evidence>
<comment type="caution">
    <text evidence="1">The sequence shown here is derived from an EMBL/GenBank/DDBJ whole genome shotgun (WGS) entry which is preliminary data.</text>
</comment>
<evidence type="ECO:0000313" key="2">
    <source>
        <dbReference type="Proteomes" id="UP001140973"/>
    </source>
</evidence>
<gene>
    <name evidence="1" type="ORF">L9W73_18165</name>
</gene>
<dbReference type="Proteomes" id="UP001140973">
    <property type="component" value="Unassembled WGS sequence"/>
</dbReference>
<dbReference type="RefSeq" id="WP_176312716.1">
    <property type="nucleotide sequence ID" value="NZ_JAKNAM010000049.1"/>
</dbReference>
<dbReference type="EMBL" id="JAKNAP010000175">
    <property type="protein sequence ID" value="MDE1359195.1"/>
    <property type="molecule type" value="Genomic_DNA"/>
</dbReference>
<reference evidence="1" key="1">
    <citation type="submission" date="2022-02" db="EMBL/GenBank/DDBJ databases">
        <title>Emergence and expansion in Europe of a Vibrio aestuarianus clonal complex pathogenic for oysters.</title>
        <authorList>
            <person name="Mesnil A."/>
            <person name="Travers M.-A."/>
        </authorList>
    </citation>
    <scope>NUCLEOTIDE SEQUENCE</scope>
    <source>
        <strain evidence="1">151-ITT-15-cp-1</strain>
    </source>
</reference>
<name>A0A9X4J5E2_9VIBR</name>
<protein>
    <submittedName>
        <fullName evidence="1">Uncharacterized protein</fullName>
    </submittedName>
</protein>
<accession>A0A9X4J5E2</accession>
<organism evidence="1 2">
    <name type="scientific">Vibrio aestuarianus</name>
    <dbReference type="NCBI Taxonomy" id="28171"/>
    <lineage>
        <taxon>Bacteria</taxon>
        <taxon>Pseudomonadati</taxon>
        <taxon>Pseudomonadota</taxon>
        <taxon>Gammaproteobacteria</taxon>
        <taxon>Vibrionales</taxon>
        <taxon>Vibrionaceae</taxon>
        <taxon>Vibrio</taxon>
    </lineage>
</organism>
<sequence>MALEEQSYYELWFESFTLSSSSGHSSSVQLRLIKGQSMPNEIEVECEARNRKPYELLTECSKKLFNDYPVGTKFKLKAKLTDREGEGMFLYSYYRWQPLEIIEPSA</sequence>
<proteinExistence type="predicted"/>